<dbReference type="GO" id="GO:0006529">
    <property type="term" value="P:asparagine biosynthetic process"/>
    <property type="evidence" value="ECO:0007669"/>
    <property type="project" value="UniProtKB-KW"/>
</dbReference>
<dbReference type="CDD" id="cd00712">
    <property type="entry name" value="AsnB"/>
    <property type="match status" value="1"/>
</dbReference>
<dbReference type="Pfam" id="PF13537">
    <property type="entry name" value="GATase_7"/>
    <property type="match status" value="1"/>
</dbReference>
<dbReference type="InterPro" id="IPR006426">
    <property type="entry name" value="Asn_synth_AEB"/>
</dbReference>
<dbReference type="PROSITE" id="PS51278">
    <property type="entry name" value="GATASE_TYPE_2"/>
    <property type="match status" value="1"/>
</dbReference>
<keyword evidence="12" id="KW-0436">Ligase</keyword>
<comment type="caution">
    <text evidence="12">The sequence shown here is derived from an EMBL/GenBank/DDBJ whole genome shotgun (WGS) entry which is preliminary data.</text>
</comment>
<comment type="pathway">
    <text evidence="1">Amino-acid biosynthesis; L-asparagine biosynthesis; L-asparagine from L-aspartate (L-Gln route): step 1/1.</text>
</comment>
<evidence type="ECO:0000256" key="5">
    <source>
        <dbReference type="ARBA" id="ARBA00022840"/>
    </source>
</evidence>
<dbReference type="InterPro" id="IPR029055">
    <property type="entry name" value="Ntn_hydrolases_N"/>
</dbReference>
<dbReference type="InterPro" id="IPR017932">
    <property type="entry name" value="GATase_2_dom"/>
</dbReference>
<accession>A0A7Y0E255</accession>
<evidence type="ECO:0000313" key="12">
    <source>
        <dbReference type="EMBL" id="NMM45859.1"/>
    </source>
</evidence>
<dbReference type="RefSeq" id="WP_169626234.1">
    <property type="nucleotide sequence ID" value="NZ_JABBNT010000004.1"/>
</dbReference>
<evidence type="ECO:0000256" key="10">
    <source>
        <dbReference type="PIRSR" id="PIRSR001589-3"/>
    </source>
</evidence>
<proteinExistence type="inferred from homology"/>
<dbReference type="InterPro" id="IPR033738">
    <property type="entry name" value="AsnB_N"/>
</dbReference>
<evidence type="ECO:0000256" key="8">
    <source>
        <dbReference type="PIRSR" id="PIRSR001589-1"/>
    </source>
</evidence>
<dbReference type="GO" id="GO:0004066">
    <property type="term" value="F:asparagine synthase (glutamine-hydrolyzing) activity"/>
    <property type="evidence" value="ECO:0007669"/>
    <property type="project" value="UniProtKB-EC"/>
</dbReference>
<keyword evidence="5 9" id="KW-0067">ATP-binding</keyword>
<evidence type="ECO:0000256" key="1">
    <source>
        <dbReference type="ARBA" id="ARBA00005187"/>
    </source>
</evidence>
<gene>
    <name evidence="12" type="primary">asnB</name>
    <name evidence="12" type="ORF">HH303_15285</name>
</gene>
<dbReference type="EC" id="6.3.5.4" evidence="3"/>
<dbReference type="SUPFAM" id="SSF56235">
    <property type="entry name" value="N-terminal nucleophile aminohydrolases (Ntn hydrolases)"/>
    <property type="match status" value="1"/>
</dbReference>
<evidence type="ECO:0000256" key="4">
    <source>
        <dbReference type="ARBA" id="ARBA00022741"/>
    </source>
</evidence>
<dbReference type="GO" id="GO:0005829">
    <property type="term" value="C:cytosol"/>
    <property type="evidence" value="ECO:0007669"/>
    <property type="project" value="TreeGrafter"/>
</dbReference>
<evidence type="ECO:0000259" key="11">
    <source>
        <dbReference type="PROSITE" id="PS51278"/>
    </source>
</evidence>
<dbReference type="CDD" id="cd01991">
    <property type="entry name" value="Asn_synthase_B_C"/>
    <property type="match status" value="1"/>
</dbReference>
<dbReference type="PANTHER" id="PTHR43284">
    <property type="entry name" value="ASPARAGINE SYNTHETASE (GLUTAMINE-HYDROLYZING)"/>
    <property type="match status" value="1"/>
</dbReference>
<sequence>MCGIAGIMTRDGSTPTDGLLDRLMQGLTHRGPDGSGRHLSGDVGLVQTRLAIIDLTTGDQPLYEPAGGALVANGEIYNYVELRAEMADTPFRTQSDCETALFLYRRDGVRYADRLRGMYAIAIHDPMDGGSLILSRDPFGIKPLYYIETPDCFAFASEPGVLLNAGLHGRKLDEASRDEFLQLQFSCGRTLPVAGVQRVLPGETLVIRQGRIVARYRREALPAGGVEKLSEADALARLDTALHDSVTVHQRSDVPYGLFLSGGIDSSVLLSLMAELNDQPVIAFTAGFDGAGVHDERDHARMLATKLGARHEEVSFGEKDFHALLPSIASAVDDPTADYAVLPSWALAERAAQDLKVILCGEGGDELFAGYGRYRSVLRPWWLGGKSMRSRGVFDRLGVLRNESRDWRDSIYGREARAGQDQRNRLQTAQAVDCEDWLPNDLLVKLDRCLMAHGLEGRTPFLDPAVAEAAFRLPDNLKIRDGKGKYLLRRWLENRLPEAKPFSPKRGFTVPVGHWIAADGDRLGAAVAAQDSIQAIAHPDRVRGLFRAAEKKREGQAAWLLLFYALWHKSVIAGQDIRGASILDALDGTGTGA</sequence>
<dbReference type="EMBL" id="JABBNT010000004">
    <property type="protein sequence ID" value="NMM45859.1"/>
    <property type="molecule type" value="Genomic_DNA"/>
</dbReference>
<keyword evidence="8" id="KW-0028">Amino-acid biosynthesis</keyword>
<keyword evidence="8" id="KW-0061">Asparagine biosynthesis</keyword>
<feature type="site" description="Important for beta-aspartyl-AMP intermediate formation" evidence="10">
    <location>
        <position position="362"/>
    </location>
</feature>
<evidence type="ECO:0000256" key="6">
    <source>
        <dbReference type="ARBA" id="ARBA00022962"/>
    </source>
</evidence>
<comment type="catalytic activity">
    <reaction evidence="7">
        <text>L-aspartate + L-glutamine + ATP + H2O = L-asparagine + L-glutamate + AMP + diphosphate + H(+)</text>
        <dbReference type="Rhea" id="RHEA:12228"/>
        <dbReference type="ChEBI" id="CHEBI:15377"/>
        <dbReference type="ChEBI" id="CHEBI:15378"/>
        <dbReference type="ChEBI" id="CHEBI:29985"/>
        <dbReference type="ChEBI" id="CHEBI:29991"/>
        <dbReference type="ChEBI" id="CHEBI:30616"/>
        <dbReference type="ChEBI" id="CHEBI:33019"/>
        <dbReference type="ChEBI" id="CHEBI:58048"/>
        <dbReference type="ChEBI" id="CHEBI:58359"/>
        <dbReference type="ChEBI" id="CHEBI:456215"/>
        <dbReference type="EC" id="6.3.5.4"/>
    </reaction>
</comment>
<dbReference type="InterPro" id="IPR014729">
    <property type="entry name" value="Rossmann-like_a/b/a_fold"/>
</dbReference>
<protein>
    <recommendedName>
        <fullName evidence="3">asparagine synthase (glutamine-hydrolyzing)</fullName>
        <ecNumber evidence="3">6.3.5.4</ecNumber>
    </recommendedName>
</protein>
<feature type="active site" description="For GATase activity" evidence="8">
    <location>
        <position position="2"/>
    </location>
</feature>
<keyword evidence="4 9" id="KW-0547">Nucleotide-binding</keyword>
<dbReference type="Gene3D" id="3.40.50.620">
    <property type="entry name" value="HUPs"/>
    <property type="match status" value="1"/>
</dbReference>
<evidence type="ECO:0000256" key="3">
    <source>
        <dbReference type="ARBA" id="ARBA00012737"/>
    </source>
</evidence>
<keyword evidence="13" id="KW-1185">Reference proteome</keyword>
<feature type="domain" description="Glutamine amidotransferase type-2" evidence="11">
    <location>
        <begin position="2"/>
        <end position="210"/>
    </location>
</feature>
<dbReference type="PIRSF" id="PIRSF001589">
    <property type="entry name" value="Asn_synthetase_glu-h"/>
    <property type="match status" value="1"/>
</dbReference>
<dbReference type="NCBIfam" id="TIGR01536">
    <property type="entry name" value="asn_synth_AEB"/>
    <property type="match status" value="1"/>
</dbReference>
<evidence type="ECO:0000256" key="7">
    <source>
        <dbReference type="ARBA" id="ARBA00048741"/>
    </source>
</evidence>
<dbReference type="PANTHER" id="PTHR43284:SF1">
    <property type="entry name" value="ASPARAGINE SYNTHETASE"/>
    <property type="match status" value="1"/>
</dbReference>
<dbReference type="Pfam" id="PF00733">
    <property type="entry name" value="Asn_synthase"/>
    <property type="match status" value="1"/>
</dbReference>
<organism evidence="12 13">
    <name type="scientific">Pacificispira spongiicola</name>
    <dbReference type="NCBI Taxonomy" id="2729598"/>
    <lineage>
        <taxon>Bacteria</taxon>
        <taxon>Pseudomonadati</taxon>
        <taxon>Pseudomonadota</taxon>
        <taxon>Alphaproteobacteria</taxon>
        <taxon>Rhodospirillales</taxon>
        <taxon>Rhodospirillaceae</taxon>
        <taxon>Pacificispira</taxon>
    </lineage>
</organism>
<keyword evidence="6 8" id="KW-0315">Glutamine amidotransferase</keyword>
<evidence type="ECO:0000313" key="13">
    <source>
        <dbReference type="Proteomes" id="UP000539372"/>
    </source>
</evidence>
<dbReference type="InterPro" id="IPR001962">
    <property type="entry name" value="Asn_synthase"/>
</dbReference>
<feature type="binding site" evidence="9">
    <location>
        <position position="96"/>
    </location>
    <ligand>
        <name>L-glutamine</name>
        <dbReference type="ChEBI" id="CHEBI:58359"/>
    </ligand>
</feature>
<dbReference type="Proteomes" id="UP000539372">
    <property type="component" value="Unassembled WGS sequence"/>
</dbReference>
<dbReference type="GO" id="GO:0005524">
    <property type="term" value="F:ATP binding"/>
    <property type="evidence" value="ECO:0007669"/>
    <property type="project" value="UniProtKB-KW"/>
</dbReference>
<name>A0A7Y0E255_9PROT</name>
<dbReference type="InterPro" id="IPR051786">
    <property type="entry name" value="ASN_synthetase/amidase"/>
</dbReference>
<dbReference type="AlphaFoldDB" id="A0A7Y0E255"/>
<reference evidence="12 13" key="1">
    <citation type="submission" date="2020-04" db="EMBL/GenBank/DDBJ databases">
        <title>Rhodospirillaceae bacterium KN72 isolated from deep sea.</title>
        <authorList>
            <person name="Zhang D.-C."/>
        </authorList>
    </citation>
    <scope>NUCLEOTIDE SEQUENCE [LARGE SCALE GENOMIC DNA]</scope>
    <source>
        <strain evidence="12 13">KN72</strain>
    </source>
</reference>
<dbReference type="Gene3D" id="3.60.20.10">
    <property type="entry name" value="Glutamine Phosphoribosylpyrophosphate, subunit 1, domain 1"/>
    <property type="match status" value="1"/>
</dbReference>
<comment type="similarity">
    <text evidence="2">Belongs to the asparagine synthetase family.</text>
</comment>
<dbReference type="SUPFAM" id="SSF52402">
    <property type="entry name" value="Adenine nucleotide alpha hydrolases-like"/>
    <property type="match status" value="1"/>
</dbReference>
<evidence type="ECO:0000256" key="2">
    <source>
        <dbReference type="ARBA" id="ARBA00005752"/>
    </source>
</evidence>
<evidence type="ECO:0000256" key="9">
    <source>
        <dbReference type="PIRSR" id="PIRSR001589-2"/>
    </source>
</evidence>